<feature type="domain" description="Major facilitator superfamily (MFS) profile" evidence="7">
    <location>
        <begin position="1"/>
        <end position="477"/>
    </location>
</feature>
<dbReference type="PROSITE" id="PS50850">
    <property type="entry name" value="MFS"/>
    <property type="match status" value="1"/>
</dbReference>
<feature type="transmembrane region" description="Helical" evidence="6">
    <location>
        <begin position="275"/>
        <end position="295"/>
    </location>
</feature>
<dbReference type="FunCoup" id="A0A0D0A8R2">
    <property type="interactions" value="25"/>
</dbReference>
<dbReference type="GO" id="GO:0016020">
    <property type="term" value="C:membrane"/>
    <property type="evidence" value="ECO:0007669"/>
    <property type="project" value="UniProtKB-SubCell"/>
</dbReference>
<evidence type="ECO:0000256" key="6">
    <source>
        <dbReference type="SAM" id="Phobius"/>
    </source>
</evidence>
<dbReference type="PANTHER" id="PTHR42718:SF10">
    <property type="entry name" value="TRANSPORTER, PUTATIVE (AFU_ORTHOLOGUE AFUA_8G06760)-RELATED"/>
    <property type="match status" value="1"/>
</dbReference>
<reference evidence="8 9" key="1">
    <citation type="submission" date="2014-04" db="EMBL/GenBank/DDBJ databases">
        <authorList>
            <consortium name="DOE Joint Genome Institute"/>
            <person name="Kuo A."/>
            <person name="Ruytinx J."/>
            <person name="Rineau F."/>
            <person name="Colpaert J."/>
            <person name="Kohler A."/>
            <person name="Nagy L.G."/>
            <person name="Floudas D."/>
            <person name="Copeland A."/>
            <person name="Barry K.W."/>
            <person name="Cichocki N."/>
            <person name="Veneault-Fourrey C."/>
            <person name="LaButti K."/>
            <person name="Lindquist E.A."/>
            <person name="Lipzen A."/>
            <person name="Lundell T."/>
            <person name="Morin E."/>
            <person name="Murat C."/>
            <person name="Sun H."/>
            <person name="Tunlid A."/>
            <person name="Henrissat B."/>
            <person name="Grigoriev I.V."/>
            <person name="Hibbett D.S."/>
            <person name="Martin F."/>
            <person name="Nordberg H.P."/>
            <person name="Cantor M.N."/>
            <person name="Hua S.X."/>
        </authorList>
    </citation>
    <scope>NUCLEOTIDE SEQUENCE [LARGE SCALE GENOMIC DNA]</scope>
    <source>
        <strain evidence="8 9">UH-Slu-Lm8-n1</strain>
    </source>
</reference>
<sequence>MGLSARDIAFIIALCGVTTLNVFLLGAVTVALPTIGRDLNFQEGNLYWPVNVNSLSFGGLLLFCGRLGDILGGRFMFLVGSLWFAIWSLATAFVPSSNFFIVDMALLGIGSAANTPAAIGLCSSYFPPGANRNMAFSALGVGSPVGFILGLVASGLLTESRATWRSLFYIQAGLAVFFVCLALVVLPKDHSNRRYDKGLDWGGAVLSTTGLGLLTFGLSDSTIAQKGWLAPQVLSLFLVSIVVLVAFVFFEHWRESRHMSVLMPLSIWRQPGAKLGPLVGVVFFGWCVFDTLSYFFTLYFQQVQLLDPLQTSLRFIPMAIAGTLPSIAAGYYVSRVPAYILMLSGLLVSLASGVIFALINPDLSFWCMAFFMMITVAGVAIVYPLGNQQIAVSLDEDSQSLAGGIFSVTTRLATAIGLAVASEIADSVSKAYNNKHPDLGAQSPEVLMVGFRAAGWTCFASTLLGIVIVILGLRDLGIIGKKTRASEGAAQSDEASAKSDQRDPESLK</sequence>
<comment type="subcellular location">
    <subcellularLocation>
        <location evidence="1">Membrane</location>
        <topology evidence="1">Multi-pass membrane protein</topology>
    </subcellularLocation>
</comment>
<evidence type="ECO:0000256" key="1">
    <source>
        <dbReference type="ARBA" id="ARBA00004141"/>
    </source>
</evidence>
<dbReference type="InterPro" id="IPR036259">
    <property type="entry name" value="MFS_trans_sf"/>
</dbReference>
<feature type="transmembrane region" description="Helical" evidence="6">
    <location>
        <begin position="398"/>
        <end position="421"/>
    </location>
</feature>
<feature type="transmembrane region" description="Helical" evidence="6">
    <location>
        <begin position="315"/>
        <end position="333"/>
    </location>
</feature>
<dbReference type="InterPro" id="IPR011701">
    <property type="entry name" value="MFS"/>
</dbReference>
<feature type="transmembrane region" description="Helical" evidence="6">
    <location>
        <begin position="168"/>
        <end position="186"/>
    </location>
</feature>
<protein>
    <recommendedName>
        <fullName evidence="7">Major facilitator superfamily (MFS) profile domain-containing protein</fullName>
    </recommendedName>
</protein>
<accession>A0A0D0A8R2</accession>
<dbReference type="SUPFAM" id="SSF103473">
    <property type="entry name" value="MFS general substrate transporter"/>
    <property type="match status" value="1"/>
</dbReference>
<dbReference type="GO" id="GO:0022857">
    <property type="term" value="F:transmembrane transporter activity"/>
    <property type="evidence" value="ECO:0007669"/>
    <property type="project" value="InterPro"/>
</dbReference>
<evidence type="ECO:0000259" key="7">
    <source>
        <dbReference type="PROSITE" id="PS50850"/>
    </source>
</evidence>
<gene>
    <name evidence="8" type="ORF">CY34DRAFT_91543</name>
</gene>
<keyword evidence="3 6" id="KW-1133">Transmembrane helix</keyword>
<proteinExistence type="predicted"/>
<organism evidence="8 9">
    <name type="scientific">Suillus luteus UH-Slu-Lm8-n1</name>
    <dbReference type="NCBI Taxonomy" id="930992"/>
    <lineage>
        <taxon>Eukaryota</taxon>
        <taxon>Fungi</taxon>
        <taxon>Dikarya</taxon>
        <taxon>Basidiomycota</taxon>
        <taxon>Agaricomycotina</taxon>
        <taxon>Agaricomycetes</taxon>
        <taxon>Agaricomycetidae</taxon>
        <taxon>Boletales</taxon>
        <taxon>Suillineae</taxon>
        <taxon>Suillaceae</taxon>
        <taxon>Suillus</taxon>
    </lineage>
</organism>
<feature type="transmembrane region" description="Helical" evidence="6">
    <location>
        <begin position="340"/>
        <end position="359"/>
    </location>
</feature>
<evidence type="ECO:0000313" key="8">
    <source>
        <dbReference type="EMBL" id="KIK38111.1"/>
    </source>
</evidence>
<dbReference type="OrthoDB" id="440755at2759"/>
<evidence type="ECO:0000313" key="9">
    <source>
        <dbReference type="Proteomes" id="UP000054485"/>
    </source>
</evidence>
<name>A0A0D0A8R2_9AGAM</name>
<keyword evidence="9" id="KW-1185">Reference proteome</keyword>
<dbReference type="Pfam" id="PF07690">
    <property type="entry name" value="MFS_1"/>
    <property type="match status" value="1"/>
</dbReference>
<feature type="transmembrane region" description="Helical" evidence="6">
    <location>
        <begin position="75"/>
        <end position="94"/>
    </location>
</feature>
<evidence type="ECO:0000256" key="4">
    <source>
        <dbReference type="ARBA" id="ARBA00023136"/>
    </source>
</evidence>
<feature type="transmembrane region" description="Helical" evidence="6">
    <location>
        <begin position="134"/>
        <end position="156"/>
    </location>
</feature>
<feature type="transmembrane region" description="Helical" evidence="6">
    <location>
        <begin position="46"/>
        <end position="63"/>
    </location>
</feature>
<dbReference type="InterPro" id="IPR020846">
    <property type="entry name" value="MFS_dom"/>
</dbReference>
<dbReference type="EMBL" id="KN835410">
    <property type="protein sequence ID" value="KIK38111.1"/>
    <property type="molecule type" value="Genomic_DNA"/>
</dbReference>
<dbReference type="Gene3D" id="1.20.1250.20">
    <property type="entry name" value="MFS general substrate transporter like domains"/>
    <property type="match status" value="1"/>
</dbReference>
<dbReference type="AlphaFoldDB" id="A0A0D0A8R2"/>
<reference evidence="9" key="2">
    <citation type="submission" date="2015-01" db="EMBL/GenBank/DDBJ databases">
        <title>Evolutionary Origins and Diversification of the Mycorrhizal Mutualists.</title>
        <authorList>
            <consortium name="DOE Joint Genome Institute"/>
            <consortium name="Mycorrhizal Genomics Consortium"/>
            <person name="Kohler A."/>
            <person name="Kuo A."/>
            <person name="Nagy L.G."/>
            <person name="Floudas D."/>
            <person name="Copeland A."/>
            <person name="Barry K.W."/>
            <person name="Cichocki N."/>
            <person name="Veneault-Fourrey C."/>
            <person name="LaButti K."/>
            <person name="Lindquist E.A."/>
            <person name="Lipzen A."/>
            <person name="Lundell T."/>
            <person name="Morin E."/>
            <person name="Murat C."/>
            <person name="Riley R."/>
            <person name="Ohm R."/>
            <person name="Sun H."/>
            <person name="Tunlid A."/>
            <person name="Henrissat B."/>
            <person name="Grigoriev I.V."/>
            <person name="Hibbett D.S."/>
            <person name="Martin F."/>
        </authorList>
    </citation>
    <scope>NUCLEOTIDE SEQUENCE [LARGE SCALE GENOMIC DNA]</scope>
    <source>
        <strain evidence="9">UH-Slu-Lm8-n1</strain>
    </source>
</reference>
<evidence type="ECO:0000256" key="5">
    <source>
        <dbReference type="SAM" id="MobiDB-lite"/>
    </source>
</evidence>
<feature type="transmembrane region" description="Helical" evidence="6">
    <location>
        <begin position="365"/>
        <end position="386"/>
    </location>
</feature>
<dbReference type="Gene3D" id="1.20.1720.10">
    <property type="entry name" value="Multidrug resistance protein D"/>
    <property type="match status" value="1"/>
</dbReference>
<evidence type="ECO:0000256" key="3">
    <source>
        <dbReference type="ARBA" id="ARBA00022989"/>
    </source>
</evidence>
<dbReference type="STRING" id="930992.A0A0D0A8R2"/>
<feature type="transmembrane region" description="Helical" evidence="6">
    <location>
        <begin position="198"/>
        <end position="217"/>
    </location>
</feature>
<dbReference type="HOGENOM" id="CLU_000960_27_5_1"/>
<keyword evidence="2 6" id="KW-0812">Transmembrane</keyword>
<dbReference type="Proteomes" id="UP000054485">
    <property type="component" value="Unassembled WGS sequence"/>
</dbReference>
<keyword evidence="4 6" id="KW-0472">Membrane</keyword>
<dbReference type="PANTHER" id="PTHR42718">
    <property type="entry name" value="MAJOR FACILITATOR SUPERFAMILY MULTIDRUG TRANSPORTER MFSC"/>
    <property type="match status" value="1"/>
</dbReference>
<feature type="transmembrane region" description="Helical" evidence="6">
    <location>
        <begin position="7"/>
        <end position="34"/>
    </location>
</feature>
<evidence type="ECO:0000256" key="2">
    <source>
        <dbReference type="ARBA" id="ARBA00022692"/>
    </source>
</evidence>
<feature type="transmembrane region" description="Helical" evidence="6">
    <location>
        <begin position="453"/>
        <end position="473"/>
    </location>
</feature>
<feature type="transmembrane region" description="Helical" evidence="6">
    <location>
        <begin position="229"/>
        <end position="250"/>
    </location>
</feature>
<feature type="transmembrane region" description="Helical" evidence="6">
    <location>
        <begin position="100"/>
        <end position="122"/>
    </location>
</feature>
<feature type="region of interest" description="Disordered" evidence="5">
    <location>
        <begin position="483"/>
        <end position="508"/>
    </location>
</feature>
<feature type="compositionally biased region" description="Basic and acidic residues" evidence="5">
    <location>
        <begin position="495"/>
        <end position="508"/>
    </location>
</feature>
<dbReference type="InParanoid" id="A0A0D0A8R2"/>